<dbReference type="SUPFAM" id="SSF54928">
    <property type="entry name" value="RNA-binding domain, RBD"/>
    <property type="match status" value="1"/>
</dbReference>
<dbReference type="InterPro" id="IPR012677">
    <property type="entry name" value="Nucleotide-bd_a/b_plait_sf"/>
</dbReference>
<keyword evidence="1" id="KW-0694">RNA-binding</keyword>
<dbReference type="EMBL" id="CAMKVN010002387">
    <property type="protein sequence ID" value="CAI2180850.1"/>
    <property type="molecule type" value="Genomic_DNA"/>
</dbReference>
<reference evidence="4" key="1">
    <citation type="submission" date="2022-08" db="EMBL/GenBank/DDBJ databases">
        <authorList>
            <person name="Kallberg Y."/>
            <person name="Tangrot J."/>
            <person name="Rosling A."/>
        </authorList>
    </citation>
    <scope>NUCLEOTIDE SEQUENCE</scope>
    <source>
        <strain evidence="4">Wild A</strain>
    </source>
</reference>
<dbReference type="InterPro" id="IPR000504">
    <property type="entry name" value="RRM_dom"/>
</dbReference>
<protein>
    <submittedName>
        <fullName evidence="4">2778_t:CDS:1</fullName>
    </submittedName>
</protein>
<organism evidence="4 5">
    <name type="scientific">Funneliformis geosporum</name>
    <dbReference type="NCBI Taxonomy" id="1117311"/>
    <lineage>
        <taxon>Eukaryota</taxon>
        <taxon>Fungi</taxon>
        <taxon>Fungi incertae sedis</taxon>
        <taxon>Mucoromycota</taxon>
        <taxon>Glomeromycotina</taxon>
        <taxon>Glomeromycetes</taxon>
        <taxon>Glomerales</taxon>
        <taxon>Glomeraceae</taxon>
        <taxon>Funneliformis</taxon>
    </lineage>
</organism>
<name>A0A9W4X244_9GLOM</name>
<proteinExistence type="predicted"/>
<dbReference type="OrthoDB" id="5970at2759"/>
<dbReference type="Pfam" id="PF00076">
    <property type="entry name" value="RRM_1"/>
    <property type="match status" value="1"/>
</dbReference>
<dbReference type="AlphaFoldDB" id="A0A9W4X244"/>
<sequence>MALFIGRYCQKFYDKVWSVLFTFYLNLRLSLDTHPRDLEHIFDKYGRLNRLEVKRGYAFVEYQDERDASDAMKETDGLVEYAEIVLLLNGQKMVGENQPKISALNVVEKVIGQKIVVRAVEKDEGARVQEKERQLLGLGEVQFVKSARPYRQLYIEKHFIILKNWCLGQEDEPTYCIWNLIVPREELNAIQRLPESRSRSRSPKRSLTPARRDRDDRYYRRYSDDEKDRRHSHDDRRYSSDRTSSERGQS</sequence>
<evidence type="ECO:0000256" key="1">
    <source>
        <dbReference type="PROSITE-ProRule" id="PRU00176"/>
    </source>
</evidence>
<dbReference type="PROSITE" id="PS50102">
    <property type="entry name" value="RRM"/>
    <property type="match status" value="1"/>
</dbReference>
<evidence type="ECO:0000313" key="5">
    <source>
        <dbReference type="Proteomes" id="UP001153678"/>
    </source>
</evidence>
<dbReference type="Gene3D" id="3.30.70.330">
    <property type="match status" value="1"/>
</dbReference>
<evidence type="ECO:0000259" key="3">
    <source>
        <dbReference type="PROSITE" id="PS50102"/>
    </source>
</evidence>
<comment type="caution">
    <text evidence="4">The sequence shown here is derived from an EMBL/GenBank/DDBJ whole genome shotgun (WGS) entry which is preliminary data.</text>
</comment>
<dbReference type="GO" id="GO:0003723">
    <property type="term" value="F:RNA binding"/>
    <property type="evidence" value="ECO:0007669"/>
    <property type="project" value="UniProtKB-UniRule"/>
</dbReference>
<feature type="compositionally biased region" description="Basic and acidic residues" evidence="2">
    <location>
        <begin position="210"/>
        <end position="250"/>
    </location>
</feature>
<dbReference type="PANTHER" id="PTHR48038">
    <property type="entry name" value="RIBONUCLEOPROTEIN RB97D"/>
    <property type="match status" value="1"/>
</dbReference>
<keyword evidence="5" id="KW-1185">Reference proteome</keyword>
<evidence type="ECO:0000256" key="2">
    <source>
        <dbReference type="SAM" id="MobiDB-lite"/>
    </source>
</evidence>
<feature type="region of interest" description="Disordered" evidence="2">
    <location>
        <begin position="193"/>
        <end position="250"/>
    </location>
</feature>
<accession>A0A9W4X244</accession>
<evidence type="ECO:0000313" key="4">
    <source>
        <dbReference type="EMBL" id="CAI2180850.1"/>
    </source>
</evidence>
<dbReference type="PANTHER" id="PTHR48038:SF1">
    <property type="entry name" value="RIBONUCLEOPROTEIN RB97D"/>
    <property type="match status" value="1"/>
</dbReference>
<dbReference type="Proteomes" id="UP001153678">
    <property type="component" value="Unassembled WGS sequence"/>
</dbReference>
<dbReference type="InterPro" id="IPR035979">
    <property type="entry name" value="RBD_domain_sf"/>
</dbReference>
<feature type="domain" description="RRM" evidence="3">
    <location>
        <begin position="18"/>
        <end position="122"/>
    </location>
</feature>
<gene>
    <name evidence="4" type="ORF">FWILDA_LOCUS9787</name>
</gene>